<name>A0A6A5ZK80_9PLEO</name>
<protein>
    <submittedName>
        <fullName evidence="1">Uncharacterized protein</fullName>
    </submittedName>
</protein>
<dbReference type="AlphaFoldDB" id="A0A6A5ZK80"/>
<sequence>MAICQRSHRPSWHVQGGVPLELPSGPKVNVATDCIIVLDSRTAGKLYRCSNKTLWMTFSCHLTNIGQRITWQRLQQAANFASDSDIETIAWFTAMITRDMRTCHKSRNYAAWPFRTDHDAESHRERLLAIGNHWFGELPDPDDNLFLDRAVKVAGDIVDRRMIQQDDWNFRSKRH</sequence>
<evidence type="ECO:0000313" key="2">
    <source>
        <dbReference type="Proteomes" id="UP000799770"/>
    </source>
</evidence>
<reference evidence="1" key="1">
    <citation type="journal article" date="2020" name="Stud. Mycol.">
        <title>101 Dothideomycetes genomes: a test case for predicting lifestyles and emergence of pathogens.</title>
        <authorList>
            <person name="Haridas S."/>
            <person name="Albert R."/>
            <person name="Binder M."/>
            <person name="Bloem J."/>
            <person name="Labutti K."/>
            <person name="Salamov A."/>
            <person name="Andreopoulos B."/>
            <person name="Baker S."/>
            <person name="Barry K."/>
            <person name="Bills G."/>
            <person name="Bluhm B."/>
            <person name="Cannon C."/>
            <person name="Castanera R."/>
            <person name="Culley D."/>
            <person name="Daum C."/>
            <person name="Ezra D."/>
            <person name="Gonzalez J."/>
            <person name="Henrissat B."/>
            <person name="Kuo A."/>
            <person name="Liang C."/>
            <person name="Lipzen A."/>
            <person name="Lutzoni F."/>
            <person name="Magnuson J."/>
            <person name="Mondo S."/>
            <person name="Nolan M."/>
            <person name="Ohm R."/>
            <person name="Pangilinan J."/>
            <person name="Park H.-J."/>
            <person name="Ramirez L."/>
            <person name="Alfaro M."/>
            <person name="Sun H."/>
            <person name="Tritt A."/>
            <person name="Yoshinaga Y."/>
            <person name="Zwiers L.-H."/>
            <person name="Turgeon B."/>
            <person name="Goodwin S."/>
            <person name="Spatafora J."/>
            <person name="Crous P."/>
            <person name="Grigoriev I."/>
        </authorList>
    </citation>
    <scope>NUCLEOTIDE SEQUENCE</scope>
    <source>
        <strain evidence="1">CBS 627.86</strain>
    </source>
</reference>
<proteinExistence type="predicted"/>
<keyword evidence="2" id="KW-1185">Reference proteome</keyword>
<dbReference type="Proteomes" id="UP000799770">
    <property type="component" value="Unassembled WGS sequence"/>
</dbReference>
<accession>A0A6A5ZK80</accession>
<gene>
    <name evidence="1" type="ORF">BDV96DRAFT_318160</name>
</gene>
<evidence type="ECO:0000313" key="1">
    <source>
        <dbReference type="EMBL" id="KAF2120070.1"/>
    </source>
</evidence>
<organism evidence="1 2">
    <name type="scientific">Lophiotrema nucula</name>
    <dbReference type="NCBI Taxonomy" id="690887"/>
    <lineage>
        <taxon>Eukaryota</taxon>
        <taxon>Fungi</taxon>
        <taxon>Dikarya</taxon>
        <taxon>Ascomycota</taxon>
        <taxon>Pezizomycotina</taxon>
        <taxon>Dothideomycetes</taxon>
        <taxon>Pleosporomycetidae</taxon>
        <taxon>Pleosporales</taxon>
        <taxon>Lophiotremataceae</taxon>
        <taxon>Lophiotrema</taxon>
    </lineage>
</organism>
<dbReference type="EMBL" id="ML977314">
    <property type="protein sequence ID" value="KAF2120070.1"/>
    <property type="molecule type" value="Genomic_DNA"/>
</dbReference>